<name>M9L818_PAEPP</name>
<sequence>MEIKVKIKKILAVSLAVASVMVMSQSALATKSEVDAVATIDCKDIVIDKGDGVTVIDKDGKVTITDKDGKVTTIDKASKSTETDKPNCTPRKIIVNFKKLIIY</sequence>
<comment type="caution">
    <text evidence="2">The sequence shown here is derived from an EMBL/GenBank/DDBJ whole genome shotgun (WGS) entry which is preliminary data.</text>
</comment>
<feature type="signal peptide" evidence="1">
    <location>
        <begin position="1"/>
        <end position="29"/>
    </location>
</feature>
<feature type="chain" id="PRO_5004099957" evidence="1">
    <location>
        <begin position="30"/>
        <end position="103"/>
    </location>
</feature>
<dbReference type="EMBL" id="BALG01000024">
    <property type="protein sequence ID" value="GAC41212.1"/>
    <property type="molecule type" value="Genomic_DNA"/>
</dbReference>
<evidence type="ECO:0000313" key="3">
    <source>
        <dbReference type="Proteomes" id="UP000029453"/>
    </source>
</evidence>
<reference evidence="2 3" key="1">
    <citation type="submission" date="2012-10" db="EMBL/GenBank/DDBJ databases">
        <title>Draft Genome Sequence of Paenibacillus popilliae ATCC 14706T.</title>
        <authorList>
            <person name="Iiyama K."/>
            <person name="Mori K."/>
            <person name="Mon H."/>
            <person name="Chieda Y."/>
            <person name="Lee J.M."/>
            <person name="Kusakabe T."/>
            <person name="Tashiro K."/>
            <person name="Asano S."/>
            <person name="Yasunaga-Aoki C."/>
            <person name="Shimizu S."/>
        </authorList>
    </citation>
    <scope>NUCLEOTIDE SEQUENCE [LARGE SCALE GENOMIC DNA]</scope>
    <source>
        <strain evidence="2 3">ATCC 14706</strain>
    </source>
</reference>
<proteinExistence type="predicted"/>
<keyword evidence="1" id="KW-0732">Signal</keyword>
<dbReference type="Proteomes" id="UP000029453">
    <property type="component" value="Unassembled WGS sequence"/>
</dbReference>
<evidence type="ECO:0000313" key="2">
    <source>
        <dbReference type="EMBL" id="GAC41212.1"/>
    </source>
</evidence>
<organism evidence="2 3">
    <name type="scientific">Paenibacillus popilliae ATCC 14706</name>
    <dbReference type="NCBI Taxonomy" id="1212764"/>
    <lineage>
        <taxon>Bacteria</taxon>
        <taxon>Bacillati</taxon>
        <taxon>Bacillota</taxon>
        <taxon>Bacilli</taxon>
        <taxon>Bacillales</taxon>
        <taxon>Paenibacillaceae</taxon>
        <taxon>Paenibacillus</taxon>
    </lineage>
</organism>
<dbReference type="AlphaFoldDB" id="M9L818"/>
<accession>M9L818</accession>
<keyword evidence="3" id="KW-1185">Reference proteome</keyword>
<evidence type="ECO:0000256" key="1">
    <source>
        <dbReference type="SAM" id="SignalP"/>
    </source>
</evidence>
<protein>
    <submittedName>
        <fullName evidence="2">Uncharacterized protein</fullName>
    </submittedName>
</protein>
<gene>
    <name evidence="2" type="ORF">PPOP_0562</name>
</gene>